<evidence type="ECO:0000313" key="1">
    <source>
        <dbReference type="EMBL" id="MCW0524458.1"/>
    </source>
</evidence>
<dbReference type="EMBL" id="JAOZYT010000065">
    <property type="protein sequence ID" value="MCW0524458.1"/>
    <property type="molecule type" value="Genomic_DNA"/>
</dbReference>
<accession>A0AAP3AM43</accession>
<comment type="caution">
    <text evidence="1">The sequence shown here is derived from an EMBL/GenBank/DDBJ whole genome shotgun (WGS) entry which is preliminary data.</text>
</comment>
<gene>
    <name evidence="1" type="ORF">OKE68_09040</name>
</gene>
<reference evidence="1" key="1">
    <citation type="submission" date="2022-10" db="EMBL/GenBank/DDBJ databases">
        <title>Sifting through the core-genome to identify putative cross-protective antigens against Riemerella anatipestifer.</title>
        <authorList>
            <person name="Zheng X."/>
            <person name="Zhang W."/>
        </authorList>
    </citation>
    <scope>NUCLEOTIDE SEQUENCE</scope>
    <source>
        <strain evidence="1">ZWRA178</strain>
    </source>
</reference>
<feature type="non-terminal residue" evidence="1">
    <location>
        <position position="86"/>
    </location>
</feature>
<name>A0AAP3AM43_RIEAN</name>
<protein>
    <submittedName>
        <fullName evidence="1">Uncharacterized protein</fullName>
    </submittedName>
</protein>
<sequence>MNKKGFLALESGKFQKNKVMRNLMKLSMLIGVVLFMKSCEQREDFYDDTNVFSVKPTTVRVNRLLNEEINDSIVKSGRDRGIDKKK</sequence>
<dbReference type="Proteomes" id="UP001207440">
    <property type="component" value="Unassembled WGS sequence"/>
</dbReference>
<evidence type="ECO:0000313" key="2">
    <source>
        <dbReference type="Proteomes" id="UP001207440"/>
    </source>
</evidence>
<dbReference type="RefSeq" id="WP_253066541.1">
    <property type="nucleotide sequence ID" value="NZ_JAMXVR010000067.1"/>
</dbReference>
<dbReference type="AlphaFoldDB" id="A0AAP3AM43"/>
<proteinExistence type="predicted"/>
<organism evidence="1 2">
    <name type="scientific">Riemerella anatipestifer</name>
    <name type="common">Moraxella anatipestifer</name>
    <dbReference type="NCBI Taxonomy" id="34085"/>
    <lineage>
        <taxon>Bacteria</taxon>
        <taxon>Pseudomonadati</taxon>
        <taxon>Bacteroidota</taxon>
        <taxon>Flavobacteriia</taxon>
        <taxon>Flavobacteriales</taxon>
        <taxon>Weeksellaceae</taxon>
        <taxon>Riemerella</taxon>
    </lineage>
</organism>